<feature type="compositionally biased region" description="Low complexity" evidence="1">
    <location>
        <begin position="270"/>
        <end position="284"/>
    </location>
</feature>
<keyword evidence="3" id="KW-1185">Reference proteome</keyword>
<feature type="compositionally biased region" description="Low complexity" evidence="1">
    <location>
        <begin position="294"/>
        <end position="303"/>
    </location>
</feature>
<organism evidence="2 3">
    <name type="scientific">Nocardia acididurans</name>
    <dbReference type="NCBI Taxonomy" id="2802282"/>
    <lineage>
        <taxon>Bacteria</taxon>
        <taxon>Bacillati</taxon>
        <taxon>Actinomycetota</taxon>
        <taxon>Actinomycetes</taxon>
        <taxon>Mycobacteriales</taxon>
        <taxon>Nocardiaceae</taxon>
        <taxon>Nocardia</taxon>
    </lineage>
</organism>
<proteinExistence type="predicted"/>
<reference evidence="2 3" key="1">
    <citation type="submission" date="2021-01" db="EMBL/GenBank/DDBJ databases">
        <title>WGS of actinomycetes isolated from Thailand.</title>
        <authorList>
            <person name="Thawai C."/>
        </authorList>
    </citation>
    <scope>NUCLEOTIDE SEQUENCE [LARGE SCALE GENOMIC DNA]</scope>
    <source>
        <strain evidence="2 3">LPG 2</strain>
    </source>
</reference>
<accession>A0ABS1MI96</accession>
<evidence type="ECO:0000313" key="2">
    <source>
        <dbReference type="EMBL" id="MBL1079770.1"/>
    </source>
</evidence>
<feature type="compositionally biased region" description="Basic and acidic residues" evidence="1">
    <location>
        <begin position="254"/>
        <end position="269"/>
    </location>
</feature>
<name>A0ABS1MI96_9NOCA</name>
<protein>
    <submittedName>
        <fullName evidence="2">Uncharacterized protein</fullName>
    </submittedName>
</protein>
<feature type="region of interest" description="Disordered" evidence="1">
    <location>
        <begin position="200"/>
        <end position="219"/>
    </location>
</feature>
<comment type="caution">
    <text evidence="2">The sequence shown here is derived from an EMBL/GenBank/DDBJ whole genome shotgun (WGS) entry which is preliminary data.</text>
</comment>
<evidence type="ECO:0000256" key="1">
    <source>
        <dbReference type="SAM" id="MobiDB-lite"/>
    </source>
</evidence>
<dbReference type="Proteomes" id="UP000602198">
    <property type="component" value="Unassembled WGS sequence"/>
</dbReference>
<sequence>MTTSVTDSDATTNLLDSAGKSIIPMVARYRVQLIETPEDRSRLTTVVGPAIIKIIDKAESVFRCSLDTLGRGGASPPPPPKTNPVRVDNKQARTTVISQAVEDYTKAETFLDNRIVTMRSLDTSVANSSVLVCSNGHRTRDAIIKIVDALKAHIATLVPRTKPLTTSEKYSLMTRIMDDIDTTYQLMWDALKANLDVADGGGGGTGRQSRDGAGTGSGSGGIMDMISSLMGSLAMPLMLAAQAIPDVIEKLSEAQDDAKDDKDEDKGKQPDAAAGQPQPESAAPAPAPAPVPATSPAADAAAPIPNPPPVTPVDANAQAATTLPAVTFGPGTQGSRDRRNAQSPEPAPKTDPEDPAESPT</sequence>
<gene>
    <name evidence="2" type="ORF">JK358_35750</name>
</gene>
<dbReference type="RefSeq" id="WP_201957327.1">
    <property type="nucleotide sequence ID" value="NZ_JAERRJ010000019.1"/>
</dbReference>
<evidence type="ECO:0000313" key="3">
    <source>
        <dbReference type="Proteomes" id="UP000602198"/>
    </source>
</evidence>
<feature type="region of interest" description="Disordered" evidence="1">
    <location>
        <begin position="254"/>
        <end position="360"/>
    </location>
</feature>
<dbReference type="EMBL" id="JAERRJ010000019">
    <property type="protein sequence ID" value="MBL1079770.1"/>
    <property type="molecule type" value="Genomic_DNA"/>
</dbReference>